<dbReference type="InterPro" id="IPR001245">
    <property type="entry name" value="Ser-Thr/Tyr_kinase_cat_dom"/>
</dbReference>
<dbReference type="Gramene" id="TraesCLE_scaffold_036628_01G000300.1">
    <property type="protein sequence ID" value="TraesCLE_scaffold_036628_01G000300.1"/>
    <property type="gene ID" value="TraesCLE_scaffold_036628_01G000300"/>
</dbReference>
<dbReference type="CDD" id="cd14066">
    <property type="entry name" value="STKc_IRAK"/>
    <property type="match status" value="1"/>
</dbReference>
<comment type="catalytic activity">
    <reaction evidence="14 15">
        <text>L-seryl-[protein] + ATP = O-phospho-L-seryl-[protein] + ADP + H(+)</text>
        <dbReference type="Rhea" id="RHEA:17989"/>
        <dbReference type="Rhea" id="RHEA-COMP:9863"/>
        <dbReference type="Rhea" id="RHEA-COMP:11604"/>
        <dbReference type="ChEBI" id="CHEBI:15378"/>
        <dbReference type="ChEBI" id="CHEBI:29999"/>
        <dbReference type="ChEBI" id="CHEBI:30616"/>
        <dbReference type="ChEBI" id="CHEBI:83421"/>
        <dbReference type="ChEBI" id="CHEBI:456216"/>
        <dbReference type="EC" id="2.7.11.1"/>
    </reaction>
</comment>
<keyword evidence="12" id="KW-0325">Glycoprotein</keyword>
<dbReference type="Gramene" id="TraesCAD_scaffold_057707_01G000300.1">
    <property type="protein sequence ID" value="TraesCAD_scaffold_057707_01G000300.1"/>
    <property type="gene ID" value="TraesCAD_scaffold_057707_01G000300"/>
</dbReference>
<keyword evidence="3 15" id="KW-0723">Serine/threonine-protein kinase</keyword>
<evidence type="ECO:0000256" key="16">
    <source>
        <dbReference type="PROSITE-ProRule" id="PRU10141"/>
    </source>
</evidence>
<dbReference type="InterPro" id="IPR024171">
    <property type="entry name" value="SRK-like_kinase"/>
</dbReference>
<evidence type="ECO:0000313" key="23">
    <source>
        <dbReference type="Proteomes" id="UP000019116"/>
    </source>
</evidence>
<dbReference type="ExpressionAtlas" id="A0A1D5UKP6">
    <property type="expression patterns" value="baseline and differential"/>
</dbReference>
<dbReference type="PROSITE" id="PS00108">
    <property type="entry name" value="PROTEIN_KINASE_ST"/>
    <property type="match status" value="1"/>
</dbReference>
<dbReference type="Gramene" id="TraesLAC2D03G01238580.1">
    <property type="protein sequence ID" value="TraesLAC2D03G01238580.1"/>
    <property type="gene ID" value="TraesLAC2D03G01238580"/>
</dbReference>
<dbReference type="Gramene" id="TraesJAG2D03G01295480.1">
    <property type="protein sequence ID" value="TraesJAG2D03G01295480.1"/>
    <property type="gene ID" value="TraesJAG2D03G01295480"/>
</dbReference>
<dbReference type="InterPro" id="IPR000719">
    <property type="entry name" value="Prot_kinase_dom"/>
</dbReference>
<keyword evidence="9 15" id="KW-0067">ATP-binding</keyword>
<dbReference type="PIRSF" id="PIRSF000641">
    <property type="entry name" value="SRK"/>
    <property type="match status" value="1"/>
</dbReference>
<feature type="binding site" evidence="16">
    <location>
        <position position="604"/>
    </location>
    <ligand>
        <name>ATP</name>
        <dbReference type="ChEBI" id="CHEBI:30616"/>
    </ligand>
</feature>
<keyword evidence="8 15" id="KW-0418">Kinase</keyword>
<dbReference type="eggNOG" id="ENOG502SGW3">
    <property type="taxonomic scope" value="Eukaryota"/>
</dbReference>
<dbReference type="FunFam" id="1.10.510.10:FF:000060">
    <property type="entry name" value="G-type lectin S-receptor-like serine/threonine-protein kinase"/>
    <property type="match status" value="1"/>
</dbReference>
<dbReference type="OrthoDB" id="10274953at2759"/>
<dbReference type="Gramene" id="TraesROB_scaffold_019635_01G000300.1">
    <property type="protein sequence ID" value="TraesROB_scaffold_019635_01G000300.1"/>
    <property type="gene ID" value="TraesROB_scaffold_019635_01G000300"/>
</dbReference>
<dbReference type="SMART" id="SM00108">
    <property type="entry name" value="B_lectin"/>
    <property type="match status" value="1"/>
</dbReference>
<dbReference type="PROSITE" id="PS50927">
    <property type="entry name" value="BULB_LECTIN"/>
    <property type="match status" value="1"/>
</dbReference>
<proteinExistence type="inferred from homology"/>
<comment type="catalytic activity">
    <reaction evidence="13 15">
        <text>L-threonyl-[protein] + ATP = O-phospho-L-threonyl-[protein] + ADP + H(+)</text>
        <dbReference type="Rhea" id="RHEA:46608"/>
        <dbReference type="Rhea" id="RHEA-COMP:11060"/>
        <dbReference type="Rhea" id="RHEA-COMP:11605"/>
        <dbReference type="ChEBI" id="CHEBI:15378"/>
        <dbReference type="ChEBI" id="CHEBI:30013"/>
        <dbReference type="ChEBI" id="CHEBI:30616"/>
        <dbReference type="ChEBI" id="CHEBI:61977"/>
        <dbReference type="ChEBI" id="CHEBI:456216"/>
        <dbReference type="EC" id="2.7.11.1"/>
    </reaction>
</comment>
<dbReference type="InterPro" id="IPR017441">
    <property type="entry name" value="Protein_kinase_ATP_BS"/>
</dbReference>
<keyword evidence="23" id="KW-1185">Reference proteome</keyword>
<keyword evidence="4" id="KW-0245">EGF-like domain</keyword>
<dbReference type="SUPFAM" id="SSF51110">
    <property type="entry name" value="alpha-D-mannose-specific plant lectins"/>
    <property type="match status" value="1"/>
</dbReference>
<dbReference type="CDD" id="cd01098">
    <property type="entry name" value="PAN_AP_plant"/>
    <property type="match status" value="1"/>
</dbReference>
<dbReference type="PROSITE" id="PS00107">
    <property type="entry name" value="PROTEIN_KINASE_ATP"/>
    <property type="match status" value="1"/>
</dbReference>
<feature type="domain" description="Apple" evidence="21">
    <location>
        <begin position="410"/>
        <end position="495"/>
    </location>
</feature>
<evidence type="ECO:0000256" key="11">
    <source>
        <dbReference type="ARBA" id="ARBA00023170"/>
    </source>
</evidence>
<evidence type="ECO:0000256" key="5">
    <source>
        <dbReference type="ARBA" id="ARBA00022679"/>
    </source>
</evidence>
<feature type="transmembrane region" description="Helical" evidence="17">
    <location>
        <begin position="508"/>
        <end position="527"/>
    </location>
</feature>
<evidence type="ECO:0000313" key="22">
    <source>
        <dbReference type="EnsemblPlants" id="TraesCS2D02G538500.1"/>
    </source>
</evidence>
<protein>
    <recommendedName>
        <fullName evidence="15">Receptor-like serine/threonine-protein kinase</fullName>
        <ecNumber evidence="15">2.7.11.1</ecNumber>
    </recommendedName>
</protein>
<dbReference type="Gramene" id="TraesCS2D02G538500.1">
    <property type="protein sequence ID" value="TraesCS2D02G538500.1"/>
    <property type="gene ID" value="TraesCS2D02G538500"/>
</dbReference>
<evidence type="ECO:0000256" key="1">
    <source>
        <dbReference type="ARBA" id="ARBA00004251"/>
    </source>
</evidence>
<dbReference type="Gramene" id="TraesCS2D03G1196800.1">
    <property type="protein sequence ID" value="TraesCS2D03G1196800.1.CDS"/>
    <property type="gene ID" value="TraesCS2D03G1196800"/>
</dbReference>
<dbReference type="STRING" id="4565.A0A1D5UKP6"/>
<evidence type="ECO:0000256" key="13">
    <source>
        <dbReference type="ARBA" id="ARBA00047899"/>
    </source>
</evidence>
<keyword evidence="7 15" id="KW-0547">Nucleotide-binding</keyword>
<keyword evidence="6 18" id="KW-0732">Signal</keyword>
<reference evidence="22" key="1">
    <citation type="submission" date="2018-08" db="EMBL/GenBank/DDBJ databases">
        <authorList>
            <person name="Rossello M."/>
        </authorList>
    </citation>
    <scope>NUCLEOTIDE SEQUENCE [LARGE SCALE GENOMIC DNA]</scope>
    <source>
        <strain evidence="22">cv. Chinese Spring</strain>
    </source>
</reference>
<keyword evidence="17" id="KW-0812">Transmembrane</keyword>
<keyword evidence="17" id="KW-1133">Transmembrane helix</keyword>
<comment type="similarity">
    <text evidence="15">Belongs to the protein kinase superfamily. Ser/Thr protein kinase family.</text>
</comment>
<name>A0A1D5UKP6_WHEAT</name>
<dbReference type="InterPro" id="IPR000858">
    <property type="entry name" value="S_locus_glycoprot_dom"/>
</dbReference>
<dbReference type="Pfam" id="PF00954">
    <property type="entry name" value="S_locus_glycop"/>
    <property type="match status" value="1"/>
</dbReference>
<dbReference type="PaxDb" id="4565-Traes_2DL_458CEA548.2"/>
<dbReference type="SMR" id="A0A1D5UKP6"/>
<dbReference type="PANTHER" id="PTHR27002:SF828">
    <property type="entry name" value="OS04G0633600 PROTEIN"/>
    <property type="match status" value="1"/>
</dbReference>
<dbReference type="Gene3D" id="2.90.10.10">
    <property type="entry name" value="Bulb-type lectin domain"/>
    <property type="match status" value="1"/>
</dbReference>
<dbReference type="SMART" id="SM00473">
    <property type="entry name" value="PAN_AP"/>
    <property type="match status" value="1"/>
</dbReference>
<evidence type="ECO:0000256" key="15">
    <source>
        <dbReference type="PIRNR" id="PIRNR000641"/>
    </source>
</evidence>
<evidence type="ECO:0000259" key="20">
    <source>
        <dbReference type="PROSITE" id="PS50927"/>
    </source>
</evidence>
<evidence type="ECO:0000256" key="6">
    <source>
        <dbReference type="ARBA" id="ARBA00022729"/>
    </source>
</evidence>
<feature type="domain" description="Protein kinase" evidence="19">
    <location>
        <begin position="576"/>
        <end position="853"/>
    </location>
</feature>
<dbReference type="Gene3D" id="1.10.510.10">
    <property type="entry name" value="Transferase(Phosphotransferase) domain 1"/>
    <property type="match status" value="1"/>
</dbReference>
<dbReference type="FunFam" id="3.30.200.20:FF:000195">
    <property type="entry name" value="G-type lectin S-receptor-like serine/threonine-protein kinase"/>
    <property type="match status" value="1"/>
</dbReference>
<evidence type="ECO:0000256" key="3">
    <source>
        <dbReference type="ARBA" id="ARBA00022527"/>
    </source>
</evidence>
<dbReference type="GO" id="GO:0051707">
    <property type="term" value="P:response to other organism"/>
    <property type="evidence" value="ECO:0007669"/>
    <property type="project" value="UniProtKB-ARBA"/>
</dbReference>
<dbReference type="Pfam" id="PF07714">
    <property type="entry name" value="PK_Tyr_Ser-Thr"/>
    <property type="match status" value="1"/>
</dbReference>
<dbReference type="EC" id="2.7.11.1" evidence="15"/>
<evidence type="ECO:0000256" key="2">
    <source>
        <dbReference type="ARBA" id="ARBA00022475"/>
    </source>
</evidence>
<dbReference type="EnsemblPlants" id="TraesCS2D02G538500.1">
    <property type="protein sequence ID" value="TraesCS2D02G538500.1"/>
    <property type="gene ID" value="TraesCS2D02G538500"/>
</dbReference>
<feature type="chain" id="PRO_5014539891" description="Receptor-like serine/threonine-protein kinase" evidence="18">
    <location>
        <begin position="26"/>
        <end position="890"/>
    </location>
</feature>
<feature type="domain" description="Bulb-type lectin" evidence="20">
    <location>
        <begin position="102"/>
        <end position="227"/>
    </location>
</feature>
<dbReference type="PROSITE" id="PS50948">
    <property type="entry name" value="PAN"/>
    <property type="match status" value="1"/>
</dbReference>
<dbReference type="PANTHER" id="PTHR27002">
    <property type="entry name" value="RECEPTOR-LIKE SERINE/THREONINE-PROTEIN KINASE SD1-8"/>
    <property type="match status" value="1"/>
</dbReference>
<comment type="subcellular location">
    <subcellularLocation>
        <location evidence="1">Cell membrane</location>
        <topology evidence="1">Single-pass type I membrane protein</topology>
    </subcellularLocation>
</comment>
<dbReference type="InterPro" id="IPR008271">
    <property type="entry name" value="Ser/Thr_kinase_AS"/>
</dbReference>
<dbReference type="GO" id="GO:0005886">
    <property type="term" value="C:plasma membrane"/>
    <property type="evidence" value="ECO:0000318"/>
    <property type="project" value="GO_Central"/>
</dbReference>
<evidence type="ECO:0000256" key="9">
    <source>
        <dbReference type="ARBA" id="ARBA00022840"/>
    </source>
</evidence>
<keyword evidence="11" id="KW-0675">Receptor</keyword>
<dbReference type="GO" id="GO:0004674">
    <property type="term" value="F:protein serine/threonine kinase activity"/>
    <property type="evidence" value="ECO:0000318"/>
    <property type="project" value="GO_Central"/>
</dbReference>
<dbReference type="InterPro" id="IPR036426">
    <property type="entry name" value="Bulb-type_lectin_dom_sf"/>
</dbReference>
<keyword evidence="5 15" id="KW-0808">Transferase</keyword>
<evidence type="ECO:0000256" key="4">
    <source>
        <dbReference type="ARBA" id="ARBA00022536"/>
    </source>
</evidence>
<dbReference type="GO" id="GO:0005524">
    <property type="term" value="F:ATP binding"/>
    <property type="evidence" value="ECO:0007669"/>
    <property type="project" value="UniProtKB-UniRule"/>
</dbReference>
<organism evidence="22">
    <name type="scientific">Triticum aestivum</name>
    <name type="common">Wheat</name>
    <dbReference type="NCBI Taxonomy" id="4565"/>
    <lineage>
        <taxon>Eukaryota</taxon>
        <taxon>Viridiplantae</taxon>
        <taxon>Streptophyta</taxon>
        <taxon>Embryophyta</taxon>
        <taxon>Tracheophyta</taxon>
        <taxon>Spermatophyta</taxon>
        <taxon>Magnoliopsida</taxon>
        <taxon>Liliopsida</taxon>
        <taxon>Poales</taxon>
        <taxon>Poaceae</taxon>
        <taxon>BOP clade</taxon>
        <taxon>Pooideae</taxon>
        <taxon>Triticodae</taxon>
        <taxon>Triticeae</taxon>
        <taxon>Triticinae</taxon>
        <taxon>Triticum</taxon>
    </lineage>
</organism>
<evidence type="ECO:0000259" key="21">
    <source>
        <dbReference type="PROSITE" id="PS50948"/>
    </source>
</evidence>
<dbReference type="Pfam" id="PF08276">
    <property type="entry name" value="PAN_2"/>
    <property type="match status" value="1"/>
</dbReference>
<dbReference type="Pfam" id="PF01453">
    <property type="entry name" value="B_lectin"/>
    <property type="match status" value="1"/>
</dbReference>
<dbReference type="Proteomes" id="UP000019116">
    <property type="component" value="Chromosome 2D"/>
</dbReference>
<accession>A0A1D5UKP6</accession>
<dbReference type="OMA" id="CGDGNHF"/>
<evidence type="ECO:0000256" key="7">
    <source>
        <dbReference type="ARBA" id="ARBA00022741"/>
    </source>
</evidence>
<dbReference type="FunFam" id="2.90.10.10:FF:000014">
    <property type="entry name" value="Serine/threonine-protein kinase"/>
    <property type="match status" value="1"/>
</dbReference>
<evidence type="ECO:0000256" key="10">
    <source>
        <dbReference type="ARBA" id="ARBA00023157"/>
    </source>
</evidence>
<dbReference type="InterPro" id="IPR003609">
    <property type="entry name" value="Pan_app"/>
</dbReference>
<keyword evidence="10" id="KW-1015">Disulfide bond</keyword>
<dbReference type="AlphaFoldDB" id="A0A1D5UKP6"/>
<evidence type="ECO:0000259" key="19">
    <source>
        <dbReference type="PROSITE" id="PS50011"/>
    </source>
</evidence>
<dbReference type="GO" id="GO:0006955">
    <property type="term" value="P:immune response"/>
    <property type="evidence" value="ECO:0000318"/>
    <property type="project" value="GO_Central"/>
</dbReference>
<dbReference type="InterPro" id="IPR001480">
    <property type="entry name" value="Bulb-type_lectin_dom"/>
</dbReference>
<evidence type="ECO:0000256" key="12">
    <source>
        <dbReference type="ARBA" id="ARBA00023180"/>
    </source>
</evidence>
<evidence type="ECO:0000256" key="8">
    <source>
        <dbReference type="ARBA" id="ARBA00022777"/>
    </source>
</evidence>
<dbReference type="Gramene" id="TraesWEE_scaffold_035591_01G000300.1">
    <property type="protein sequence ID" value="TraesWEE_scaffold_035591_01G000300.1"/>
    <property type="gene ID" value="TraesWEE_scaffold_035591_01G000300"/>
</dbReference>
<dbReference type="InterPro" id="IPR011009">
    <property type="entry name" value="Kinase-like_dom_sf"/>
</dbReference>
<dbReference type="GO" id="GO:0048544">
    <property type="term" value="P:recognition of pollen"/>
    <property type="evidence" value="ECO:0007669"/>
    <property type="project" value="InterPro"/>
</dbReference>
<dbReference type="SUPFAM" id="SSF56112">
    <property type="entry name" value="Protein kinase-like (PK-like)"/>
    <property type="match status" value="1"/>
</dbReference>
<sequence>MHRGDLAVLCTHLPFLLIKAGLCVANRIYKACANVRSHIRNTNTLSSTSAPTLYICSLQANSLKHLHSSYYISLLSSSQAYAQGLMGPVFVLLLLICVCNSEDRLTPAKPHSVGDRLISNGGIFALGFFSPKNSSANSYVGIWYHNIPERTYVWVANRDSPITGSSPGKFVLTTSSDLVLLDSKGSTLWTTMNNITTEATGAAAILLDSGNLVIRLPNGTDIWQSFHHPTDTILPNMSLQLSNNNNLSTHLVAWRAPDDPSTSDYSLGGDSSFQILVWNRTMPYWRRAALDGVLVFAMYQSKSGPIMSQTIVNRGGEFYLTYTVSDGSASMRMILHYTGMVKLLAWNSNSLSWDVFFERPGSSCDRYASCGPFGYCDATEAVATCKCLDGFESVGLDFSLGCQRKKEIRCGQGDSFITLLNMKTPDKFLYIRNRSFDQCAEECSRNCSCTAYAYANLSNLGVTVDQSRCLVWMGELVDTEKRGDGLGENLYLRIPSSSVNKKTGALKIALPVMASLLIIMCICLVWIRKSRGKDQTKAPMNYAVPEQLGNSDVLYDQNSEFLWISFNDIIAATDGFSDSNVLGKGGFGIVYKGTLEGGKEVAVKRLTKCSDQGMEHFRNEVVLIAKLQHRNLVRLLGYCIHGAEKLLIYEYLPNKSLDYSLFDDAKRSMLDWPTRFSIIKGIARGLVYLHHDSRMTIIHRDLKASNILLDEEMRPKISDFGMARIFGDNQQQADTRHVVGTYGYMSPEYAMEGIFSVKSDTYSYGVLLLEIVSGLKVNSPPQLMRDFPNLVDYAWNLLEEGKSGDFMDTVLLKSCSLHQVSLCIHIALLCVQDSPGARPLMSLVVSMLDNEAMPVTTPKQPLYFIGRRHEAEEATEDSVNSAGLTSLVGR</sequence>
<reference evidence="22" key="2">
    <citation type="submission" date="2018-10" db="UniProtKB">
        <authorList>
            <consortium name="EnsemblPlants"/>
        </authorList>
    </citation>
    <scope>IDENTIFICATION</scope>
</reference>
<dbReference type="SMART" id="SM00220">
    <property type="entry name" value="S_TKc"/>
    <property type="match status" value="1"/>
</dbReference>
<dbReference type="GO" id="GO:0007165">
    <property type="term" value="P:signal transduction"/>
    <property type="evidence" value="ECO:0000318"/>
    <property type="project" value="GO_Central"/>
</dbReference>
<keyword evidence="2" id="KW-1003">Cell membrane</keyword>
<evidence type="ECO:0000256" key="14">
    <source>
        <dbReference type="ARBA" id="ARBA00048679"/>
    </source>
</evidence>
<evidence type="ECO:0000256" key="17">
    <source>
        <dbReference type="SAM" id="Phobius"/>
    </source>
</evidence>
<keyword evidence="17" id="KW-0472">Membrane</keyword>
<dbReference type="PROSITE" id="PS50011">
    <property type="entry name" value="PROTEIN_KINASE_DOM"/>
    <property type="match status" value="1"/>
</dbReference>
<dbReference type="CDD" id="cd00028">
    <property type="entry name" value="B_lectin"/>
    <property type="match status" value="1"/>
</dbReference>
<evidence type="ECO:0000256" key="18">
    <source>
        <dbReference type="SAM" id="SignalP"/>
    </source>
</evidence>
<dbReference type="Gene3D" id="3.30.200.20">
    <property type="entry name" value="Phosphorylase Kinase, domain 1"/>
    <property type="match status" value="1"/>
</dbReference>
<feature type="signal peptide" evidence="18">
    <location>
        <begin position="1"/>
        <end position="25"/>
    </location>
</feature>